<keyword evidence="7 9" id="KW-0472">Membrane</keyword>
<feature type="domain" description="MotA/TolQ/ExbB proton channel" evidence="10">
    <location>
        <begin position="101"/>
        <end position="218"/>
    </location>
</feature>
<dbReference type="Pfam" id="PF01618">
    <property type="entry name" value="MotA_ExbB"/>
    <property type="match status" value="1"/>
</dbReference>
<dbReference type="RefSeq" id="WP_061913759.1">
    <property type="nucleotide sequence ID" value="NZ_DF967971.1"/>
</dbReference>
<feature type="transmembrane region" description="Helical" evidence="9">
    <location>
        <begin position="182"/>
        <end position="202"/>
    </location>
</feature>
<dbReference type="STRING" id="360411.AC812_03025"/>
<reference evidence="11 12" key="1">
    <citation type="submission" date="2015-07" db="EMBL/GenBank/DDBJ databases">
        <title>Draft genome of Bellilinea caldifistulae DSM 17877.</title>
        <authorList>
            <person name="Hemp J."/>
            <person name="Ward L.M."/>
            <person name="Pace L.A."/>
            <person name="Fischer W.W."/>
        </authorList>
    </citation>
    <scope>NUCLEOTIDE SEQUENCE [LARGE SCALE GENOMIC DNA]</scope>
    <source>
        <strain evidence="11 12">GOMI-1</strain>
    </source>
</reference>
<proteinExistence type="inferred from homology"/>
<dbReference type="InterPro" id="IPR047055">
    <property type="entry name" value="MotA-like"/>
</dbReference>
<feature type="transmembrane region" description="Helical" evidence="9">
    <location>
        <begin position="36"/>
        <end position="57"/>
    </location>
</feature>
<comment type="subcellular location">
    <subcellularLocation>
        <location evidence="1">Cell membrane</location>
        <topology evidence="1">Multi-pass membrane protein</topology>
    </subcellularLocation>
</comment>
<evidence type="ECO:0000256" key="9">
    <source>
        <dbReference type="SAM" id="Phobius"/>
    </source>
</evidence>
<evidence type="ECO:0000256" key="8">
    <source>
        <dbReference type="SAM" id="MobiDB-lite"/>
    </source>
</evidence>
<feature type="region of interest" description="Disordered" evidence="8">
    <location>
        <begin position="251"/>
        <end position="275"/>
    </location>
</feature>
<keyword evidence="12" id="KW-1185">Reference proteome</keyword>
<evidence type="ECO:0000256" key="6">
    <source>
        <dbReference type="ARBA" id="ARBA00022989"/>
    </source>
</evidence>
<feature type="transmembrane region" description="Helical" evidence="9">
    <location>
        <begin position="7"/>
        <end position="24"/>
    </location>
</feature>
<evidence type="ECO:0000256" key="3">
    <source>
        <dbReference type="ARBA" id="ARBA00022448"/>
    </source>
</evidence>
<dbReference type="OrthoDB" id="9806929at2"/>
<evidence type="ECO:0000256" key="4">
    <source>
        <dbReference type="ARBA" id="ARBA00022475"/>
    </source>
</evidence>
<dbReference type="PANTHER" id="PTHR30433">
    <property type="entry name" value="CHEMOTAXIS PROTEIN MOTA"/>
    <property type="match status" value="1"/>
</dbReference>
<accession>A0A0P6Y7F4</accession>
<comment type="caution">
    <text evidence="11">The sequence shown here is derived from an EMBL/GenBank/DDBJ whole genome shotgun (WGS) entry which is preliminary data.</text>
</comment>
<comment type="similarity">
    <text evidence="2">Belongs to the MotA family.</text>
</comment>
<dbReference type="GO" id="GO:0071978">
    <property type="term" value="P:bacterial-type flagellum-dependent swarming motility"/>
    <property type="evidence" value="ECO:0007669"/>
    <property type="project" value="InterPro"/>
</dbReference>
<evidence type="ECO:0000256" key="1">
    <source>
        <dbReference type="ARBA" id="ARBA00004651"/>
    </source>
</evidence>
<gene>
    <name evidence="11" type="ORF">AC812_03025</name>
</gene>
<evidence type="ECO:0000256" key="5">
    <source>
        <dbReference type="ARBA" id="ARBA00022692"/>
    </source>
</evidence>
<feature type="compositionally biased region" description="Low complexity" evidence="8">
    <location>
        <begin position="265"/>
        <end position="275"/>
    </location>
</feature>
<keyword evidence="4" id="KW-1003">Cell membrane</keyword>
<evidence type="ECO:0000256" key="7">
    <source>
        <dbReference type="ARBA" id="ARBA00023136"/>
    </source>
</evidence>
<keyword evidence="3" id="KW-0813">Transport</keyword>
<dbReference type="AlphaFoldDB" id="A0A0P6Y7F4"/>
<evidence type="ECO:0000259" key="10">
    <source>
        <dbReference type="Pfam" id="PF01618"/>
    </source>
</evidence>
<protein>
    <recommendedName>
        <fullName evidence="10">MotA/TolQ/ExbB proton channel domain-containing protein</fullName>
    </recommendedName>
</protein>
<feature type="compositionally biased region" description="Basic and acidic residues" evidence="8">
    <location>
        <begin position="252"/>
        <end position="263"/>
    </location>
</feature>
<feature type="transmembrane region" description="Helical" evidence="9">
    <location>
        <begin position="144"/>
        <end position="170"/>
    </location>
</feature>
<dbReference type="EMBL" id="LGHJ01000009">
    <property type="protein sequence ID" value="KPL77534.1"/>
    <property type="molecule type" value="Genomic_DNA"/>
</dbReference>
<keyword evidence="6 9" id="KW-1133">Transmembrane helix</keyword>
<dbReference type="GO" id="GO:0006935">
    <property type="term" value="P:chemotaxis"/>
    <property type="evidence" value="ECO:0007669"/>
    <property type="project" value="InterPro"/>
</dbReference>
<dbReference type="InterPro" id="IPR000540">
    <property type="entry name" value="Flag_MotA_CS"/>
</dbReference>
<evidence type="ECO:0000313" key="11">
    <source>
        <dbReference type="EMBL" id="KPL77534.1"/>
    </source>
</evidence>
<organism evidence="11 12">
    <name type="scientific">Bellilinea caldifistulae</name>
    <dbReference type="NCBI Taxonomy" id="360411"/>
    <lineage>
        <taxon>Bacteria</taxon>
        <taxon>Bacillati</taxon>
        <taxon>Chloroflexota</taxon>
        <taxon>Anaerolineae</taxon>
        <taxon>Anaerolineales</taxon>
        <taxon>Anaerolineaceae</taxon>
        <taxon>Bellilinea</taxon>
    </lineage>
</organism>
<evidence type="ECO:0000313" key="12">
    <source>
        <dbReference type="Proteomes" id="UP000050514"/>
    </source>
</evidence>
<dbReference type="PROSITE" id="PS01307">
    <property type="entry name" value="MOTA"/>
    <property type="match status" value="1"/>
</dbReference>
<dbReference type="GO" id="GO:0005886">
    <property type="term" value="C:plasma membrane"/>
    <property type="evidence" value="ECO:0007669"/>
    <property type="project" value="UniProtKB-SubCell"/>
</dbReference>
<dbReference type="InterPro" id="IPR002898">
    <property type="entry name" value="MotA_ExbB_proton_chnl"/>
</dbReference>
<name>A0A0P6Y7F4_9CHLR</name>
<dbReference type="PATRIC" id="fig|360411.5.peg.3479"/>
<keyword evidence="5 9" id="KW-0812">Transmembrane</keyword>
<sequence length="275" mass="29221">MDLATIIGLIGAVIVVVTVMILDGGTPAELFAHPSAIMITALGAIMATTITTSLKIVTKLPVLISKAIMGAKHDEHELIELLVKMADRARRDGLLALEEDSKKITDKFLQKGIMMVVDGVDPAQVRSIMEINIQQMQARHRAGYSFFTAAGGFAPTFGIIGTVMGLISVLQSLDDPNKLAKSIAGAFLATLWGLLSANLIFLPIGAKLKAKSDEEAHLRYMLLEGILSIQAGENPRIVREKLNAYLPPSAVKGEEDKGAEKPAKKAAAAAKEAGA</sequence>
<dbReference type="Proteomes" id="UP000050514">
    <property type="component" value="Unassembled WGS sequence"/>
</dbReference>
<evidence type="ECO:0000256" key="2">
    <source>
        <dbReference type="ARBA" id="ARBA00008038"/>
    </source>
</evidence>